<keyword evidence="6" id="KW-1185">Reference proteome</keyword>
<dbReference type="EMBL" id="KE560640">
    <property type="protein sequence ID" value="EPZ36158.1"/>
    <property type="molecule type" value="Genomic_DNA"/>
</dbReference>
<dbReference type="GO" id="GO:0070534">
    <property type="term" value="P:protein K63-linked ubiquitination"/>
    <property type="evidence" value="ECO:0007669"/>
    <property type="project" value="UniProtKB-UniRule"/>
</dbReference>
<dbReference type="UniPathway" id="UPA00143"/>
<comment type="subunit">
    <text evidence="4">Homotetramer.</text>
</comment>
<keyword evidence="4" id="KW-0507">mRNA processing</keyword>
<gene>
    <name evidence="5" type="ORF">O9G_006246</name>
</gene>
<dbReference type="AlphaFoldDB" id="A0A075B1D0"/>
<keyword evidence="4" id="KW-0508">mRNA splicing</keyword>
<dbReference type="STRING" id="988480.A0A075B1D0"/>
<feature type="non-terminal residue" evidence="5">
    <location>
        <position position="286"/>
    </location>
</feature>
<dbReference type="Gene3D" id="2.130.10.10">
    <property type="entry name" value="YVTN repeat-like/Quinoprotein amine dehydrogenase"/>
    <property type="match status" value="1"/>
</dbReference>
<keyword evidence="2" id="KW-0677">Repeat</keyword>
<dbReference type="PANTHER" id="PTHR43995">
    <property type="entry name" value="PRE-MRNA-PROCESSING FACTOR 19"/>
    <property type="match status" value="1"/>
</dbReference>
<comment type="pathway">
    <text evidence="4">Protein modification; protein ubiquitination.</text>
</comment>
<keyword evidence="4" id="KW-0227">DNA damage</keyword>
<dbReference type="Proteomes" id="UP000030755">
    <property type="component" value="Unassembled WGS sequence"/>
</dbReference>
<evidence type="ECO:0000256" key="1">
    <source>
        <dbReference type="ARBA" id="ARBA00022574"/>
    </source>
</evidence>
<keyword evidence="4" id="KW-0234">DNA repair</keyword>
<dbReference type="PRINTS" id="PR00320">
    <property type="entry name" value="GPROTEINBRPT"/>
</dbReference>
<evidence type="ECO:0000313" key="5">
    <source>
        <dbReference type="EMBL" id="EPZ36158.1"/>
    </source>
</evidence>
<dbReference type="PROSITE" id="PS50082">
    <property type="entry name" value="WD_REPEATS_2"/>
    <property type="match status" value="3"/>
</dbReference>
<evidence type="ECO:0000256" key="4">
    <source>
        <dbReference type="RuleBase" id="RU367101"/>
    </source>
</evidence>
<keyword evidence="1 3" id="KW-0853">WD repeat</keyword>
<dbReference type="PROSITE" id="PS00678">
    <property type="entry name" value="WD_REPEATS_1"/>
    <property type="match status" value="1"/>
</dbReference>
<dbReference type="GO" id="GO:0000974">
    <property type="term" value="C:Prp19 complex"/>
    <property type="evidence" value="ECO:0007669"/>
    <property type="project" value="UniProtKB-UniRule"/>
</dbReference>
<dbReference type="SMART" id="SM00320">
    <property type="entry name" value="WD40"/>
    <property type="match status" value="5"/>
</dbReference>
<comment type="catalytic activity">
    <reaction evidence="4">
        <text>S-ubiquitinyl-[E2 ubiquitin-conjugating enzyme]-L-cysteine + [acceptor protein]-L-lysine = [E2 ubiquitin-conjugating enzyme]-L-cysteine + N(6)-ubiquitinyl-[acceptor protein]-L-lysine.</text>
        <dbReference type="EC" id="2.3.2.27"/>
    </reaction>
</comment>
<dbReference type="InterPro" id="IPR038959">
    <property type="entry name" value="Prp19"/>
</dbReference>
<dbReference type="InterPro" id="IPR020472">
    <property type="entry name" value="WD40_PAC1"/>
</dbReference>
<keyword evidence="4" id="KW-0747">Spliceosome</keyword>
<dbReference type="InterPro" id="IPR019775">
    <property type="entry name" value="WD40_repeat_CS"/>
</dbReference>
<accession>A0A075B1D0</accession>
<dbReference type="GO" id="GO:0006281">
    <property type="term" value="P:DNA repair"/>
    <property type="evidence" value="ECO:0007669"/>
    <property type="project" value="UniProtKB-KW"/>
</dbReference>
<dbReference type="HOGENOM" id="CLU_975066_0_0_1"/>
<dbReference type="GO" id="GO:0071006">
    <property type="term" value="C:U2-type catalytic step 1 spliceosome"/>
    <property type="evidence" value="ECO:0007669"/>
    <property type="project" value="TreeGrafter"/>
</dbReference>
<comment type="subcellular location">
    <subcellularLocation>
        <location evidence="4">Nucleus</location>
    </subcellularLocation>
</comment>
<keyword evidence="4" id="KW-0808">Transferase</keyword>
<evidence type="ECO:0000256" key="3">
    <source>
        <dbReference type="PROSITE-ProRule" id="PRU00221"/>
    </source>
</evidence>
<dbReference type="SUPFAM" id="SSF50978">
    <property type="entry name" value="WD40 repeat-like"/>
    <property type="match status" value="1"/>
</dbReference>
<reference evidence="5 6" key="1">
    <citation type="journal article" date="2013" name="Curr. Biol.">
        <title>Shared signatures of parasitism and phylogenomics unite Cryptomycota and microsporidia.</title>
        <authorList>
            <person name="James T.Y."/>
            <person name="Pelin A."/>
            <person name="Bonen L."/>
            <person name="Ahrendt S."/>
            <person name="Sain D."/>
            <person name="Corradi N."/>
            <person name="Stajich J.E."/>
        </authorList>
    </citation>
    <scope>NUCLEOTIDE SEQUENCE [LARGE SCALE GENOMIC DNA]</scope>
    <source>
        <strain evidence="5 6">CSF55</strain>
    </source>
</reference>
<dbReference type="OMA" id="TRTIAWF"/>
<comment type="function">
    <text evidence="4">Ubiquitin-protein ligase which is mainly involved pre-mRNA splicing and DNA repair. Required for pre-mRNA splicing as component of the spliceosome.</text>
</comment>
<dbReference type="PROSITE" id="PS50294">
    <property type="entry name" value="WD_REPEATS_REGION"/>
    <property type="match status" value="2"/>
</dbReference>
<protein>
    <recommendedName>
        <fullName evidence="4">Pre-mRNA-processing factor 19</fullName>
        <ecNumber evidence="4">2.3.2.27</ecNumber>
    </recommendedName>
</protein>
<feature type="repeat" description="WD" evidence="3">
    <location>
        <begin position="226"/>
        <end position="267"/>
    </location>
</feature>
<evidence type="ECO:0000313" key="6">
    <source>
        <dbReference type="Proteomes" id="UP000030755"/>
    </source>
</evidence>
<dbReference type="InterPro" id="IPR036322">
    <property type="entry name" value="WD40_repeat_dom_sf"/>
</dbReference>
<dbReference type="GO" id="GO:0005737">
    <property type="term" value="C:cytoplasm"/>
    <property type="evidence" value="ECO:0007669"/>
    <property type="project" value="TreeGrafter"/>
</dbReference>
<name>A0A075B1D0_ROZAC</name>
<sequence length="286" mass="30597">MDVDEKTEEAEAKGILAPLGKEISSIGSSLSKNRKKRKVSENLSTVEEIQKFAEAKNVGGIISGKGAAILAMEIKNDQIIVGGSDKSVKVVSVETGETISVLKGHAKKVCAVSVNSDSTAIVSGSEDGKIIVWGATEQGWEQLTTLEHHEAAVTGLSFHPHSRLFVASSKDCSWSFCDIEGNVISHIKTNQSVSCISIHPDGLILATGVENEINIWDVRSMENVATMKEEGKVVGLNFSENGYHMASITEDGTLSLWDLRNVSKISHVSVKGAKSVAFDHSGSYLT</sequence>
<feature type="repeat" description="WD" evidence="3">
    <location>
        <begin position="193"/>
        <end position="226"/>
    </location>
</feature>
<dbReference type="PANTHER" id="PTHR43995:SF1">
    <property type="entry name" value="PRE-MRNA-PROCESSING FACTOR 19"/>
    <property type="match status" value="1"/>
</dbReference>
<dbReference type="OrthoDB" id="687049at2759"/>
<keyword evidence="4" id="KW-0539">Nucleus</keyword>
<keyword evidence="4" id="KW-0833">Ubl conjugation pathway</keyword>
<dbReference type="GO" id="GO:0061630">
    <property type="term" value="F:ubiquitin protein ligase activity"/>
    <property type="evidence" value="ECO:0007669"/>
    <property type="project" value="UniProtKB-UniRule"/>
</dbReference>
<dbReference type="InterPro" id="IPR015943">
    <property type="entry name" value="WD40/YVTN_repeat-like_dom_sf"/>
</dbReference>
<organism evidence="5 6">
    <name type="scientific">Rozella allomycis (strain CSF55)</name>
    <dbReference type="NCBI Taxonomy" id="988480"/>
    <lineage>
        <taxon>Eukaryota</taxon>
        <taxon>Fungi</taxon>
        <taxon>Fungi incertae sedis</taxon>
        <taxon>Cryptomycota</taxon>
        <taxon>Cryptomycota incertae sedis</taxon>
        <taxon>Rozella</taxon>
    </lineage>
</organism>
<dbReference type="InterPro" id="IPR001680">
    <property type="entry name" value="WD40_rpt"/>
</dbReference>
<evidence type="ECO:0000256" key="2">
    <source>
        <dbReference type="ARBA" id="ARBA00022737"/>
    </source>
</evidence>
<dbReference type="EC" id="2.3.2.27" evidence="4"/>
<dbReference type="GO" id="GO:0000398">
    <property type="term" value="P:mRNA splicing, via spliceosome"/>
    <property type="evidence" value="ECO:0007669"/>
    <property type="project" value="InterPro"/>
</dbReference>
<proteinExistence type="inferred from homology"/>
<feature type="repeat" description="WD" evidence="3">
    <location>
        <begin position="102"/>
        <end position="133"/>
    </location>
</feature>
<dbReference type="Pfam" id="PF00400">
    <property type="entry name" value="WD40"/>
    <property type="match status" value="4"/>
</dbReference>
<comment type="similarity">
    <text evidence="4">Belongs to the WD repeat PRP19 family.</text>
</comment>